<dbReference type="Proteomes" id="UP000192478">
    <property type="component" value="Chromosome"/>
</dbReference>
<dbReference type="GO" id="GO:0003677">
    <property type="term" value="F:DNA binding"/>
    <property type="evidence" value="ECO:0007669"/>
    <property type="project" value="UniProtKB-KW"/>
</dbReference>
<keyword evidence="3" id="KW-0238">DNA-binding</keyword>
<reference evidence="5 6" key="1">
    <citation type="submission" date="2017-03" db="EMBL/GenBank/DDBJ databases">
        <title>Complete sequence of Clostridium formicaceticum DSM 92.</title>
        <authorList>
            <person name="Poehlein A."/>
            <person name="Karl M."/>
            <person name="Bengelsdorf F.R."/>
            <person name="Duerre P."/>
            <person name="Daniel R."/>
        </authorList>
    </citation>
    <scope>NUCLEOTIDE SEQUENCE [LARGE SCALE GENOMIC DNA]</scope>
    <source>
        <strain evidence="5 6">DSM 92</strain>
    </source>
</reference>
<sequence>MKNIPNISDAEWEVMKLIWNDNPRTSEEIISALSPKMGWSAQTVKTLINRLLKKGIIDFEKEGRIYKYYPLISRGDYIRIENKSFLEKVYDGALSMLVSNFLEEESLSEKEIERIQKILEKKKHENQDKKKR</sequence>
<dbReference type="Gene3D" id="1.10.10.10">
    <property type="entry name" value="Winged helix-like DNA-binding domain superfamily/Winged helix DNA-binding domain"/>
    <property type="match status" value="1"/>
</dbReference>
<comment type="similarity">
    <text evidence="1">Belongs to the BlaI transcriptional regulatory family.</text>
</comment>
<dbReference type="GO" id="GO:0045892">
    <property type="term" value="P:negative regulation of DNA-templated transcription"/>
    <property type="evidence" value="ECO:0007669"/>
    <property type="project" value="InterPro"/>
</dbReference>
<organism evidence="5 6">
    <name type="scientific">Clostridium formicaceticum</name>
    <dbReference type="NCBI Taxonomy" id="1497"/>
    <lineage>
        <taxon>Bacteria</taxon>
        <taxon>Bacillati</taxon>
        <taxon>Bacillota</taxon>
        <taxon>Clostridia</taxon>
        <taxon>Eubacteriales</taxon>
        <taxon>Clostridiaceae</taxon>
        <taxon>Clostridium</taxon>
    </lineage>
</organism>
<evidence type="ECO:0000256" key="1">
    <source>
        <dbReference type="ARBA" id="ARBA00011046"/>
    </source>
</evidence>
<evidence type="ECO:0000256" key="3">
    <source>
        <dbReference type="ARBA" id="ARBA00023125"/>
    </source>
</evidence>
<name>A0AAC9RLQ9_9CLOT</name>
<dbReference type="AlphaFoldDB" id="A0AAC9RLQ9"/>
<protein>
    <submittedName>
        <fullName evidence="5">Penicillinase repressor</fullName>
    </submittedName>
</protein>
<proteinExistence type="inferred from homology"/>
<evidence type="ECO:0000313" key="5">
    <source>
        <dbReference type="EMBL" id="ARE88331.1"/>
    </source>
</evidence>
<keyword evidence="2" id="KW-0805">Transcription regulation</keyword>
<evidence type="ECO:0000256" key="4">
    <source>
        <dbReference type="ARBA" id="ARBA00023163"/>
    </source>
</evidence>
<keyword evidence="4" id="KW-0804">Transcription</keyword>
<dbReference type="RefSeq" id="WP_081562104.1">
    <property type="nucleotide sequence ID" value="NZ_CP017603.1"/>
</dbReference>
<dbReference type="InterPro" id="IPR036390">
    <property type="entry name" value="WH_DNA-bd_sf"/>
</dbReference>
<evidence type="ECO:0000313" key="6">
    <source>
        <dbReference type="Proteomes" id="UP000192478"/>
    </source>
</evidence>
<evidence type="ECO:0000256" key="2">
    <source>
        <dbReference type="ARBA" id="ARBA00023015"/>
    </source>
</evidence>
<accession>A0AAC9RLQ9</accession>
<gene>
    <name evidence="5" type="primary">blaI_2</name>
    <name evidence="5" type="ORF">CLFO_27320</name>
</gene>
<dbReference type="Pfam" id="PF03965">
    <property type="entry name" value="Penicillinase_R"/>
    <property type="match status" value="1"/>
</dbReference>
<dbReference type="EMBL" id="CP020559">
    <property type="protein sequence ID" value="ARE88331.1"/>
    <property type="molecule type" value="Genomic_DNA"/>
</dbReference>
<dbReference type="Gene3D" id="1.10.4040.10">
    <property type="entry name" value="Penicillinase repressor domain"/>
    <property type="match status" value="1"/>
</dbReference>
<dbReference type="PIRSF" id="PIRSF019455">
    <property type="entry name" value="CopR_AtkY"/>
    <property type="match status" value="1"/>
</dbReference>
<dbReference type="InterPro" id="IPR005650">
    <property type="entry name" value="BlaI_family"/>
</dbReference>
<dbReference type="SUPFAM" id="SSF46785">
    <property type="entry name" value="Winged helix' DNA-binding domain"/>
    <property type="match status" value="1"/>
</dbReference>
<dbReference type="InterPro" id="IPR036388">
    <property type="entry name" value="WH-like_DNA-bd_sf"/>
</dbReference>